<keyword evidence="2 5" id="KW-0547">Nucleotide-binding</keyword>
<accession>A0A7W2EMQ8</accession>
<dbReference type="PANTHER" id="PTHR43585">
    <property type="entry name" value="FUMIPYRROLE BIOSYNTHESIS PROTEIN C"/>
    <property type="match status" value="1"/>
</dbReference>
<evidence type="ECO:0000256" key="5">
    <source>
        <dbReference type="PROSITE-ProRule" id="PRU00409"/>
    </source>
</evidence>
<reference evidence="7 8" key="1">
    <citation type="submission" date="2020-07" db="EMBL/GenBank/DDBJ databases">
        <title>Novel species isolated from subtropical streams in China.</title>
        <authorList>
            <person name="Lu H."/>
        </authorList>
    </citation>
    <scope>NUCLEOTIDE SEQUENCE [LARGE SCALE GENOMIC DNA]</scope>
    <source>
        <strain evidence="7 8">FT3S</strain>
    </source>
</reference>
<dbReference type="InterPro" id="IPR052032">
    <property type="entry name" value="ATP-dep_AA_Ligase"/>
</dbReference>
<dbReference type="InterPro" id="IPR013815">
    <property type="entry name" value="ATP_grasp_subdomain_1"/>
</dbReference>
<proteinExistence type="predicted"/>
<sequence>MPKTDQPSGATQSTTLPDDGAALLRSVQFVDAELRRLEHQAAILRTARHAYGERLTALGIAVPAGHAGAAPAVPQPLSEAPATAAPPQAPKVLLVTHDWSTLAEMAWLAKQAGCQVHVLCPHNNAAIKNSFHDRWFDSGPTLDTLLAALRALAGQRSYQYILIGDDPILWRIYRDRLEDLWPLLPILDHAALPMLGKAGFAALCRDHGVSSPRFEVVTRAAEAPAALQSLGLPVVVKENYSNGGAGVRIFRDAPAYAQCMAAYDYAEPLLVQQFIDGELLSMDALFKRGKLLQYACAVDVEPTLGPSTKRRYFPNDEPIGALLRRLGQAATLHGFANISILRERDSQRCYLIEADPRPTKWVSCTRWFGHDIVAAFRAFLAGDDADVEVPEADYAAVDCWEVEYFPNHLAKLLNEGRTQEAILHLLDFKRNARHTIYDPVLLEEKMDCIRRGLRFT</sequence>
<evidence type="ECO:0000256" key="2">
    <source>
        <dbReference type="ARBA" id="ARBA00022741"/>
    </source>
</evidence>
<name>A0A7W2EMQ8_9BURK</name>
<dbReference type="GO" id="GO:0016874">
    <property type="term" value="F:ligase activity"/>
    <property type="evidence" value="ECO:0007669"/>
    <property type="project" value="UniProtKB-KW"/>
</dbReference>
<dbReference type="Pfam" id="PF02222">
    <property type="entry name" value="ATP-grasp"/>
    <property type="match status" value="1"/>
</dbReference>
<evidence type="ECO:0000256" key="4">
    <source>
        <dbReference type="ARBA" id="ARBA00022840"/>
    </source>
</evidence>
<dbReference type="GO" id="GO:0046872">
    <property type="term" value="F:metal ion binding"/>
    <property type="evidence" value="ECO:0007669"/>
    <property type="project" value="InterPro"/>
</dbReference>
<keyword evidence="3" id="KW-0658">Purine biosynthesis</keyword>
<dbReference type="RefSeq" id="WP_182220763.1">
    <property type="nucleotide sequence ID" value="NZ_JACEZS010000036.1"/>
</dbReference>
<dbReference type="PANTHER" id="PTHR43585:SF2">
    <property type="entry name" value="ATP-GRASP ENZYME FSQD"/>
    <property type="match status" value="1"/>
</dbReference>
<dbReference type="GO" id="GO:0006164">
    <property type="term" value="P:purine nucleotide biosynthetic process"/>
    <property type="evidence" value="ECO:0007669"/>
    <property type="project" value="UniProtKB-KW"/>
</dbReference>
<dbReference type="EMBL" id="JACEZS010000036">
    <property type="protein sequence ID" value="MBA5608605.1"/>
    <property type="molecule type" value="Genomic_DNA"/>
</dbReference>
<dbReference type="Gene3D" id="3.30.1490.20">
    <property type="entry name" value="ATP-grasp fold, A domain"/>
    <property type="match status" value="1"/>
</dbReference>
<evidence type="ECO:0000313" key="8">
    <source>
        <dbReference type="Proteomes" id="UP000566711"/>
    </source>
</evidence>
<protein>
    <submittedName>
        <fullName evidence="7">ATP-grasp domain-containing protein</fullName>
    </submittedName>
</protein>
<dbReference type="InterPro" id="IPR011761">
    <property type="entry name" value="ATP-grasp"/>
</dbReference>
<dbReference type="SUPFAM" id="SSF56059">
    <property type="entry name" value="Glutathione synthetase ATP-binding domain-like"/>
    <property type="match status" value="1"/>
</dbReference>
<evidence type="ECO:0000313" key="7">
    <source>
        <dbReference type="EMBL" id="MBA5608605.1"/>
    </source>
</evidence>
<organism evidence="7 8">
    <name type="scientific">Rugamonas fusca</name>
    <dbReference type="NCBI Taxonomy" id="2758568"/>
    <lineage>
        <taxon>Bacteria</taxon>
        <taxon>Pseudomonadati</taxon>
        <taxon>Pseudomonadota</taxon>
        <taxon>Betaproteobacteria</taxon>
        <taxon>Burkholderiales</taxon>
        <taxon>Oxalobacteraceae</taxon>
        <taxon>Telluria group</taxon>
        <taxon>Rugamonas</taxon>
    </lineage>
</organism>
<dbReference type="Gene3D" id="3.30.470.20">
    <property type="entry name" value="ATP-grasp fold, B domain"/>
    <property type="match status" value="1"/>
</dbReference>
<keyword evidence="8" id="KW-1185">Reference proteome</keyword>
<keyword evidence="1" id="KW-0436">Ligase</keyword>
<dbReference type="GO" id="GO:0005524">
    <property type="term" value="F:ATP binding"/>
    <property type="evidence" value="ECO:0007669"/>
    <property type="project" value="UniProtKB-UniRule"/>
</dbReference>
<evidence type="ECO:0000256" key="1">
    <source>
        <dbReference type="ARBA" id="ARBA00022598"/>
    </source>
</evidence>
<dbReference type="AlphaFoldDB" id="A0A7W2EMQ8"/>
<dbReference type="Proteomes" id="UP000566711">
    <property type="component" value="Unassembled WGS sequence"/>
</dbReference>
<feature type="domain" description="ATP-grasp" evidence="6">
    <location>
        <begin position="201"/>
        <end position="381"/>
    </location>
</feature>
<evidence type="ECO:0000256" key="3">
    <source>
        <dbReference type="ARBA" id="ARBA00022755"/>
    </source>
</evidence>
<comment type="caution">
    <text evidence="7">The sequence shown here is derived from an EMBL/GenBank/DDBJ whole genome shotgun (WGS) entry which is preliminary data.</text>
</comment>
<keyword evidence="4 5" id="KW-0067">ATP-binding</keyword>
<gene>
    <name evidence="7" type="ORF">H3H36_24995</name>
</gene>
<evidence type="ECO:0000259" key="6">
    <source>
        <dbReference type="PROSITE" id="PS50975"/>
    </source>
</evidence>
<dbReference type="PROSITE" id="PS50975">
    <property type="entry name" value="ATP_GRASP"/>
    <property type="match status" value="1"/>
</dbReference>
<dbReference type="InterPro" id="IPR003135">
    <property type="entry name" value="ATP-grasp_carboxylate-amine"/>
</dbReference>